<dbReference type="Gene3D" id="3.40.630.10">
    <property type="entry name" value="Zn peptidases"/>
    <property type="match status" value="1"/>
</dbReference>
<gene>
    <name evidence="11" type="ORF">G5C65_20050</name>
</gene>
<dbReference type="SUPFAM" id="SSF53187">
    <property type="entry name" value="Zn-dependent exopeptidases"/>
    <property type="match status" value="1"/>
</dbReference>
<keyword evidence="5" id="KW-0862">Zinc</keyword>
<protein>
    <submittedName>
        <fullName evidence="11">Carboxypeptidase</fullName>
    </submittedName>
</protein>
<sequence>MALTCVRDHRRPWRAVTALASAALLLPLLSAPLARAASAPADGTPPRTGFERTNGERWTTQAEEQDFLAAVDRAGSRVALDTVGTTRQGRPVRLVRVGSPAPGGPEQVRRGNSVLLVCSQHGNEPAGREACLTRIRDLAFAQDRATRHFLSRTTVLVIPTANPDGRAANTRGNADGVDVNRDHLALRTAEGRAMARVLRDWRPDTVYDLHEYGGSSPYYVKDLLSLWPRNLNTHRRVHAESEALSERYVRPYTERAGYSTGTYGIWTDPETGEPVKQVAGDGQERILRNATGVKHAVGQLVESRTTPLTDAEKADPAVNNRRRVGSQLAALRGAMDFAGRHRGRIESATGRARAAGWADRGPVYLGGADNDKPDADQVLTHPPCGYRLTAAQWRDVRSTLELHGVHARRHGTGAYVPLRQTQRALVPLLLDQRAAYPLTDGTPRHVLPPVTSGWTPPDGGSTSRAASTAQPHDTVTPAPPCP</sequence>
<feature type="signal peptide" evidence="9">
    <location>
        <begin position="1"/>
        <end position="36"/>
    </location>
</feature>
<keyword evidence="12" id="KW-1185">Reference proteome</keyword>
<evidence type="ECO:0000256" key="4">
    <source>
        <dbReference type="ARBA" id="ARBA00022801"/>
    </source>
</evidence>
<comment type="caution">
    <text evidence="11">The sequence shown here is derived from an EMBL/GenBank/DDBJ whole genome shotgun (WGS) entry which is preliminary data.</text>
</comment>
<evidence type="ECO:0000313" key="11">
    <source>
        <dbReference type="EMBL" id="NGO70603.1"/>
    </source>
</evidence>
<evidence type="ECO:0000256" key="8">
    <source>
        <dbReference type="SAM" id="MobiDB-lite"/>
    </source>
</evidence>
<feature type="compositionally biased region" description="Polar residues" evidence="8">
    <location>
        <begin position="460"/>
        <end position="473"/>
    </location>
</feature>
<keyword evidence="9" id="KW-0732">Signal</keyword>
<dbReference type="InterPro" id="IPR000834">
    <property type="entry name" value="Peptidase_M14"/>
</dbReference>
<evidence type="ECO:0000256" key="5">
    <source>
        <dbReference type="ARBA" id="ARBA00022833"/>
    </source>
</evidence>
<dbReference type="AlphaFoldDB" id="A0A6G4X025"/>
<keyword evidence="11" id="KW-0121">Carboxypeptidase</keyword>
<dbReference type="PROSITE" id="PS52035">
    <property type="entry name" value="PEPTIDASE_M14"/>
    <property type="match status" value="1"/>
</dbReference>
<feature type="region of interest" description="Disordered" evidence="8">
    <location>
        <begin position="439"/>
        <end position="482"/>
    </location>
</feature>
<feature type="domain" description="Peptidase M14" evidence="10">
    <location>
        <begin position="57"/>
        <end position="338"/>
    </location>
</feature>
<dbReference type="PANTHER" id="PTHR11705:SF143">
    <property type="entry name" value="SLL0236 PROTEIN"/>
    <property type="match status" value="1"/>
</dbReference>
<dbReference type="GO" id="GO:0004181">
    <property type="term" value="F:metallocarboxypeptidase activity"/>
    <property type="evidence" value="ECO:0007669"/>
    <property type="project" value="InterPro"/>
</dbReference>
<dbReference type="SMART" id="SM00631">
    <property type="entry name" value="Zn_pept"/>
    <property type="match status" value="1"/>
</dbReference>
<feature type="chain" id="PRO_5026155180" evidence="9">
    <location>
        <begin position="37"/>
        <end position="482"/>
    </location>
</feature>
<organism evidence="11 12">
    <name type="scientific">Streptomyces boncukensis</name>
    <dbReference type="NCBI Taxonomy" id="2711219"/>
    <lineage>
        <taxon>Bacteria</taxon>
        <taxon>Bacillati</taxon>
        <taxon>Actinomycetota</taxon>
        <taxon>Actinomycetes</taxon>
        <taxon>Kitasatosporales</taxon>
        <taxon>Streptomycetaceae</taxon>
        <taxon>Streptomyces</taxon>
    </lineage>
</organism>
<evidence type="ECO:0000256" key="7">
    <source>
        <dbReference type="PROSITE-ProRule" id="PRU01379"/>
    </source>
</evidence>
<proteinExistence type="inferred from homology"/>
<dbReference type="GO" id="GO:0005615">
    <property type="term" value="C:extracellular space"/>
    <property type="evidence" value="ECO:0007669"/>
    <property type="project" value="TreeGrafter"/>
</dbReference>
<evidence type="ECO:0000256" key="9">
    <source>
        <dbReference type="SAM" id="SignalP"/>
    </source>
</evidence>
<reference evidence="11 12" key="1">
    <citation type="submission" date="2020-02" db="EMBL/GenBank/DDBJ databases">
        <title>Whole-genome analyses of novel actinobacteria.</title>
        <authorList>
            <person name="Sahin N."/>
            <person name="Tatar D."/>
        </authorList>
    </citation>
    <scope>NUCLEOTIDE SEQUENCE [LARGE SCALE GENOMIC DNA]</scope>
    <source>
        <strain evidence="11 12">SB3404</strain>
    </source>
</reference>
<feature type="active site" description="Proton donor/acceptor" evidence="7">
    <location>
        <position position="302"/>
    </location>
</feature>
<evidence type="ECO:0000256" key="6">
    <source>
        <dbReference type="ARBA" id="ARBA00023049"/>
    </source>
</evidence>
<keyword evidence="4" id="KW-0378">Hydrolase</keyword>
<evidence type="ECO:0000259" key="10">
    <source>
        <dbReference type="PROSITE" id="PS52035"/>
    </source>
</evidence>
<dbReference type="PANTHER" id="PTHR11705">
    <property type="entry name" value="PROTEASE FAMILY M14 CARBOXYPEPTIDASE A,B"/>
    <property type="match status" value="1"/>
</dbReference>
<dbReference type="CDD" id="cd06242">
    <property type="entry name" value="M14-like"/>
    <property type="match status" value="1"/>
</dbReference>
<accession>A0A6G4X025</accession>
<dbReference type="EMBL" id="JAAKZZ010000212">
    <property type="protein sequence ID" value="NGO70603.1"/>
    <property type="molecule type" value="Genomic_DNA"/>
</dbReference>
<keyword evidence="6" id="KW-0482">Metalloprotease</keyword>
<evidence type="ECO:0000256" key="2">
    <source>
        <dbReference type="ARBA" id="ARBA00005988"/>
    </source>
</evidence>
<evidence type="ECO:0000313" key="12">
    <source>
        <dbReference type="Proteomes" id="UP000477722"/>
    </source>
</evidence>
<keyword evidence="3" id="KW-0645">Protease</keyword>
<dbReference type="RefSeq" id="WP_165300265.1">
    <property type="nucleotide sequence ID" value="NZ_JAAKZZ010000212.1"/>
</dbReference>
<evidence type="ECO:0000256" key="1">
    <source>
        <dbReference type="ARBA" id="ARBA00001947"/>
    </source>
</evidence>
<name>A0A6G4X025_9ACTN</name>
<dbReference type="Pfam" id="PF00246">
    <property type="entry name" value="Peptidase_M14"/>
    <property type="match status" value="1"/>
</dbReference>
<dbReference type="Proteomes" id="UP000477722">
    <property type="component" value="Unassembled WGS sequence"/>
</dbReference>
<evidence type="ECO:0000256" key="3">
    <source>
        <dbReference type="ARBA" id="ARBA00022670"/>
    </source>
</evidence>
<comment type="similarity">
    <text evidence="2 7">Belongs to the peptidase M14 family.</text>
</comment>
<dbReference type="GO" id="GO:0008270">
    <property type="term" value="F:zinc ion binding"/>
    <property type="evidence" value="ECO:0007669"/>
    <property type="project" value="InterPro"/>
</dbReference>
<comment type="cofactor">
    <cofactor evidence="1">
        <name>Zn(2+)</name>
        <dbReference type="ChEBI" id="CHEBI:29105"/>
    </cofactor>
</comment>
<dbReference type="GO" id="GO:0006508">
    <property type="term" value="P:proteolysis"/>
    <property type="evidence" value="ECO:0007669"/>
    <property type="project" value="UniProtKB-KW"/>
</dbReference>